<dbReference type="Proteomes" id="UP000245802">
    <property type="component" value="Chromosome"/>
</dbReference>
<reference evidence="1 2" key="1">
    <citation type="submission" date="2018-01" db="EMBL/GenBank/DDBJ databases">
        <title>G. obscuriglobus.</title>
        <authorList>
            <person name="Franke J."/>
            <person name="Blomberg W."/>
            <person name="Selmecki A."/>
        </authorList>
    </citation>
    <scope>NUCLEOTIDE SEQUENCE [LARGE SCALE GENOMIC DNA]</scope>
    <source>
        <strain evidence="1 2">DSM 5831</strain>
    </source>
</reference>
<name>A0A2Z3HBV7_9BACT</name>
<accession>A0A2Z3HBV7</accession>
<evidence type="ECO:0000313" key="2">
    <source>
        <dbReference type="Proteomes" id="UP000245802"/>
    </source>
</evidence>
<protein>
    <submittedName>
        <fullName evidence="1">Uncharacterized protein</fullName>
    </submittedName>
</protein>
<evidence type="ECO:0000313" key="1">
    <source>
        <dbReference type="EMBL" id="AWM38690.1"/>
    </source>
</evidence>
<sequence length="176" mass="19220">MAGGREWTTGEEAELKRLLAAGTKLATVAKRLNRSYSAVAQRAFRVSGRERLPRLHKAGELEERVRSLSVPGVPDAVVAGILGVTRQTVLKTRQRLGIPQSVPPNGKLPRDPAKRSDLSIAAKVLWLYSGVGRSDVVIAKRIGVSRTTVRDYRLKFNLPALGELKCGRATTTEVQK</sequence>
<gene>
    <name evidence="1" type="ORF">C1280_17985</name>
</gene>
<dbReference type="AlphaFoldDB" id="A0A2Z3HBV7"/>
<proteinExistence type="predicted"/>
<dbReference type="EMBL" id="CP025958">
    <property type="protein sequence ID" value="AWM38690.1"/>
    <property type="molecule type" value="Genomic_DNA"/>
</dbReference>
<keyword evidence="2" id="KW-1185">Reference proteome</keyword>
<organism evidence="1 2">
    <name type="scientific">Gemmata obscuriglobus</name>
    <dbReference type="NCBI Taxonomy" id="114"/>
    <lineage>
        <taxon>Bacteria</taxon>
        <taxon>Pseudomonadati</taxon>
        <taxon>Planctomycetota</taxon>
        <taxon>Planctomycetia</taxon>
        <taxon>Gemmatales</taxon>
        <taxon>Gemmataceae</taxon>
        <taxon>Gemmata</taxon>
    </lineage>
</organism>
<dbReference type="RefSeq" id="WP_010036788.1">
    <property type="nucleotide sequence ID" value="NZ_CP025958.1"/>
</dbReference>
<dbReference type="KEGG" id="gog:C1280_17985"/>